<dbReference type="RefSeq" id="WP_123165903.1">
    <property type="nucleotide sequence ID" value="NZ_RIAX01000009.1"/>
</dbReference>
<dbReference type="Pfam" id="PF00440">
    <property type="entry name" value="TetR_N"/>
    <property type="match status" value="1"/>
</dbReference>
<feature type="domain" description="HTH tetR-type" evidence="3">
    <location>
        <begin position="2"/>
        <end position="62"/>
    </location>
</feature>
<dbReference type="InterPro" id="IPR009057">
    <property type="entry name" value="Homeodomain-like_sf"/>
</dbReference>
<dbReference type="PANTHER" id="PTHR30055">
    <property type="entry name" value="HTH-TYPE TRANSCRIPTIONAL REGULATOR RUTR"/>
    <property type="match status" value="1"/>
</dbReference>
<dbReference type="PRINTS" id="PR00455">
    <property type="entry name" value="HTHTETR"/>
</dbReference>
<evidence type="ECO:0000256" key="1">
    <source>
        <dbReference type="ARBA" id="ARBA00023125"/>
    </source>
</evidence>
<dbReference type="GO" id="GO:0000976">
    <property type="term" value="F:transcription cis-regulatory region binding"/>
    <property type="evidence" value="ECO:0007669"/>
    <property type="project" value="TreeGrafter"/>
</dbReference>
<dbReference type="PROSITE" id="PS50977">
    <property type="entry name" value="HTH_TETR_2"/>
    <property type="match status" value="1"/>
</dbReference>
<keyword evidence="5" id="KW-1185">Reference proteome</keyword>
<evidence type="ECO:0000256" key="2">
    <source>
        <dbReference type="PROSITE-ProRule" id="PRU00335"/>
    </source>
</evidence>
<dbReference type="Proteomes" id="UP000275473">
    <property type="component" value="Unassembled WGS sequence"/>
</dbReference>
<proteinExistence type="predicted"/>
<reference evidence="4 5" key="1">
    <citation type="journal article" date="2018" name="Int. J. Syst. Evol. Microbiol.">
        <title>Planococcus salinus sp. nov., a moderately halophilic bacterium isolated from a saline-alkali soil.</title>
        <authorList>
            <person name="Gan L."/>
        </authorList>
    </citation>
    <scope>NUCLEOTIDE SEQUENCE [LARGE SCALE GENOMIC DNA]</scope>
    <source>
        <strain evidence="4 5">LCB217</strain>
    </source>
</reference>
<dbReference type="AlphaFoldDB" id="A0A3M8P5A4"/>
<dbReference type="SUPFAM" id="SSF46689">
    <property type="entry name" value="Homeodomain-like"/>
    <property type="match status" value="1"/>
</dbReference>
<name>A0A3M8P5A4_9BACL</name>
<evidence type="ECO:0000313" key="5">
    <source>
        <dbReference type="Proteomes" id="UP000275473"/>
    </source>
</evidence>
<evidence type="ECO:0000259" key="3">
    <source>
        <dbReference type="PROSITE" id="PS50977"/>
    </source>
</evidence>
<organism evidence="4 5">
    <name type="scientific">Planococcus salinus</name>
    <dbReference type="NCBI Taxonomy" id="1848460"/>
    <lineage>
        <taxon>Bacteria</taxon>
        <taxon>Bacillati</taxon>
        <taxon>Bacillota</taxon>
        <taxon>Bacilli</taxon>
        <taxon>Bacillales</taxon>
        <taxon>Caryophanaceae</taxon>
        <taxon>Planococcus</taxon>
    </lineage>
</organism>
<dbReference type="GO" id="GO:0003700">
    <property type="term" value="F:DNA-binding transcription factor activity"/>
    <property type="evidence" value="ECO:0007669"/>
    <property type="project" value="TreeGrafter"/>
</dbReference>
<dbReference type="EMBL" id="RIAX01000009">
    <property type="protein sequence ID" value="RNF38847.1"/>
    <property type="molecule type" value="Genomic_DNA"/>
</dbReference>
<evidence type="ECO:0000313" key="4">
    <source>
        <dbReference type="EMBL" id="RNF38847.1"/>
    </source>
</evidence>
<dbReference type="OrthoDB" id="116240at2"/>
<sequence length="172" mass="19283">MSTKKEDLLIAAERLFYRHGFHAIGLKAIVQEAGVALMTLYNHFNSKDELILSILTRREQAYFAYLEQATQESTGSVALRLASGHLRWLKDNSSNGCLFLRAKEEFTSEPDHPIVQKVTVHKENQKKFFQANGLTPTQAVQLSLLFEGSTSLAETTAMDDVENALVSMVKHV</sequence>
<dbReference type="PANTHER" id="PTHR30055:SF200">
    <property type="entry name" value="HTH-TYPE TRANSCRIPTIONAL REPRESSOR BDCR"/>
    <property type="match status" value="1"/>
</dbReference>
<protein>
    <submittedName>
        <fullName evidence="4">TetR/AcrR family transcriptional regulator</fullName>
    </submittedName>
</protein>
<keyword evidence="1 2" id="KW-0238">DNA-binding</keyword>
<comment type="caution">
    <text evidence="4">The sequence shown here is derived from an EMBL/GenBank/DDBJ whole genome shotgun (WGS) entry which is preliminary data.</text>
</comment>
<gene>
    <name evidence="4" type="ORF">EEX84_12050</name>
</gene>
<accession>A0A3M8P5A4</accession>
<dbReference type="InterPro" id="IPR001647">
    <property type="entry name" value="HTH_TetR"/>
</dbReference>
<dbReference type="InterPro" id="IPR050109">
    <property type="entry name" value="HTH-type_TetR-like_transc_reg"/>
</dbReference>
<feature type="DNA-binding region" description="H-T-H motif" evidence="2">
    <location>
        <begin position="25"/>
        <end position="44"/>
    </location>
</feature>
<dbReference type="Gene3D" id="1.10.357.10">
    <property type="entry name" value="Tetracycline Repressor, domain 2"/>
    <property type="match status" value="1"/>
</dbReference>